<feature type="region of interest" description="Disordered" evidence="1">
    <location>
        <begin position="1"/>
        <end position="21"/>
    </location>
</feature>
<sequence>MPSFRRSFLFSKDGNPNKRNMHNETTLHVLCMGPHILLSEGALQPRLARPYEDERRRAECLQMILKWTGAKLDRGEYESADVSATDNKKNTPLHYAAASGMKTCVE</sequence>
<keyword evidence="3" id="KW-1185">Reference proteome</keyword>
<organism evidence="2 3">
    <name type="scientific">Cirrhinus mrigala</name>
    <name type="common">Mrigala</name>
    <dbReference type="NCBI Taxonomy" id="683832"/>
    <lineage>
        <taxon>Eukaryota</taxon>
        <taxon>Metazoa</taxon>
        <taxon>Chordata</taxon>
        <taxon>Craniata</taxon>
        <taxon>Vertebrata</taxon>
        <taxon>Euteleostomi</taxon>
        <taxon>Actinopterygii</taxon>
        <taxon>Neopterygii</taxon>
        <taxon>Teleostei</taxon>
        <taxon>Ostariophysi</taxon>
        <taxon>Cypriniformes</taxon>
        <taxon>Cyprinidae</taxon>
        <taxon>Labeoninae</taxon>
        <taxon>Labeonini</taxon>
        <taxon>Cirrhinus</taxon>
    </lineage>
</organism>
<name>A0ABD0PI67_CIRMR</name>
<dbReference type="EMBL" id="JAMKFB020000016">
    <property type="protein sequence ID" value="KAL0172501.1"/>
    <property type="molecule type" value="Genomic_DNA"/>
</dbReference>
<dbReference type="Gene3D" id="1.25.40.20">
    <property type="entry name" value="Ankyrin repeat-containing domain"/>
    <property type="match status" value="1"/>
</dbReference>
<accession>A0ABD0PI67</accession>
<gene>
    <name evidence="2" type="ORF">M9458_032812</name>
</gene>
<dbReference type="SUPFAM" id="SSF48403">
    <property type="entry name" value="Ankyrin repeat"/>
    <property type="match status" value="1"/>
</dbReference>
<proteinExistence type="predicted"/>
<evidence type="ECO:0000313" key="2">
    <source>
        <dbReference type="EMBL" id="KAL0172501.1"/>
    </source>
</evidence>
<evidence type="ECO:0000313" key="3">
    <source>
        <dbReference type="Proteomes" id="UP001529510"/>
    </source>
</evidence>
<reference evidence="2 3" key="1">
    <citation type="submission" date="2024-05" db="EMBL/GenBank/DDBJ databases">
        <title>Genome sequencing and assembly of Indian major carp, Cirrhinus mrigala (Hamilton, 1822).</title>
        <authorList>
            <person name="Mohindra V."/>
            <person name="Chowdhury L.M."/>
            <person name="Lal K."/>
            <person name="Jena J.K."/>
        </authorList>
    </citation>
    <scope>NUCLEOTIDE SEQUENCE [LARGE SCALE GENOMIC DNA]</scope>
    <source>
        <strain evidence="2">CM1030</strain>
        <tissue evidence="2">Blood</tissue>
    </source>
</reference>
<comment type="caution">
    <text evidence="2">The sequence shown here is derived from an EMBL/GenBank/DDBJ whole genome shotgun (WGS) entry which is preliminary data.</text>
</comment>
<dbReference type="InterPro" id="IPR036770">
    <property type="entry name" value="Ankyrin_rpt-contain_sf"/>
</dbReference>
<evidence type="ECO:0000256" key="1">
    <source>
        <dbReference type="SAM" id="MobiDB-lite"/>
    </source>
</evidence>
<dbReference type="Proteomes" id="UP001529510">
    <property type="component" value="Unassembled WGS sequence"/>
</dbReference>
<dbReference type="AlphaFoldDB" id="A0ABD0PI67"/>
<protein>
    <submittedName>
        <fullName evidence="2">Uncharacterized protein</fullName>
    </submittedName>
</protein>
<feature type="non-terminal residue" evidence="2">
    <location>
        <position position="106"/>
    </location>
</feature>